<name>A0A0A9H6L7_ARUDO</name>
<dbReference type="AlphaFoldDB" id="A0A0A9H6L7"/>
<dbReference type="PANTHER" id="PTHR36766">
    <property type="entry name" value="PLANT BROAD-SPECTRUM MILDEW RESISTANCE PROTEIN RPW8"/>
    <property type="match status" value="1"/>
</dbReference>
<protein>
    <recommendedName>
        <fullName evidence="1">NB-ARC domain-containing protein</fullName>
    </recommendedName>
</protein>
<sequence length="96" mass="10713">MLMLSNFKKGSLIRVIVTTRSEQVATKISTITPYKLKPLSDDHCWTLFKHIAFQSGYTSGEDDKNVLENQAGYCKEVSRSADGSSSSWVYAARQSC</sequence>
<dbReference type="InterPro" id="IPR027417">
    <property type="entry name" value="P-loop_NTPase"/>
</dbReference>
<reference evidence="2" key="2">
    <citation type="journal article" date="2015" name="Data Brief">
        <title>Shoot transcriptome of the giant reed, Arundo donax.</title>
        <authorList>
            <person name="Barrero R.A."/>
            <person name="Guerrero F.D."/>
            <person name="Moolhuijzen P."/>
            <person name="Goolsby J.A."/>
            <person name="Tidwell J."/>
            <person name="Bellgard S.E."/>
            <person name="Bellgard M.I."/>
        </authorList>
    </citation>
    <scope>NUCLEOTIDE SEQUENCE</scope>
    <source>
        <tissue evidence="2">Shoot tissue taken approximately 20 cm above the soil surface</tissue>
    </source>
</reference>
<accession>A0A0A9H6L7</accession>
<feature type="domain" description="NB-ARC" evidence="1">
    <location>
        <begin position="11"/>
        <end position="55"/>
    </location>
</feature>
<evidence type="ECO:0000313" key="2">
    <source>
        <dbReference type="EMBL" id="JAE32855.1"/>
    </source>
</evidence>
<dbReference type="GO" id="GO:0043531">
    <property type="term" value="F:ADP binding"/>
    <property type="evidence" value="ECO:0007669"/>
    <property type="project" value="InterPro"/>
</dbReference>
<proteinExistence type="predicted"/>
<dbReference type="InterPro" id="IPR002182">
    <property type="entry name" value="NB-ARC"/>
</dbReference>
<reference evidence="2" key="1">
    <citation type="submission" date="2014-09" db="EMBL/GenBank/DDBJ databases">
        <authorList>
            <person name="Magalhaes I.L.F."/>
            <person name="Oliveira U."/>
            <person name="Santos F.R."/>
            <person name="Vidigal T.H.D.A."/>
            <person name="Brescovit A.D."/>
            <person name="Santos A.J."/>
        </authorList>
    </citation>
    <scope>NUCLEOTIDE SEQUENCE</scope>
    <source>
        <tissue evidence="2">Shoot tissue taken approximately 20 cm above the soil surface</tissue>
    </source>
</reference>
<evidence type="ECO:0000259" key="1">
    <source>
        <dbReference type="Pfam" id="PF00931"/>
    </source>
</evidence>
<organism evidence="2">
    <name type="scientific">Arundo donax</name>
    <name type="common">Giant reed</name>
    <name type="synonym">Donax arundinaceus</name>
    <dbReference type="NCBI Taxonomy" id="35708"/>
    <lineage>
        <taxon>Eukaryota</taxon>
        <taxon>Viridiplantae</taxon>
        <taxon>Streptophyta</taxon>
        <taxon>Embryophyta</taxon>
        <taxon>Tracheophyta</taxon>
        <taxon>Spermatophyta</taxon>
        <taxon>Magnoliopsida</taxon>
        <taxon>Liliopsida</taxon>
        <taxon>Poales</taxon>
        <taxon>Poaceae</taxon>
        <taxon>PACMAD clade</taxon>
        <taxon>Arundinoideae</taxon>
        <taxon>Arundineae</taxon>
        <taxon>Arundo</taxon>
    </lineage>
</organism>
<dbReference type="EMBL" id="GBRH01165041">
    <property type="protein sequence ID" value="JAE32855.1"/>
    <property type="molecule type" value="Transcribed_RNA"/>
</dbReference>
<dbReference type="SUPFAM" id="SSF52540">
    <property type="entry name" value="P-loop containing nucleoside triphosphate hydrolases"/>
    <property type="match status" value="1"/>
</dbReference>
<dbReference type="Pfam" id="PF00931">
    <property type="entry name" value="NB-ARC"/>
    <property type="match status" value="1"/>
</dbReference>
<dbReference type="PANTHER" id="PTHR36766:SF73">
    <property type="entry name" value="NB-ARC DOMAIN-CONTAINING PROTEIN"/>
    <property type="match status" value="1"/>
</dbReference>